<keyword evidence="3 6" id="KW-1133">Transmembrane helix</keyword>
<dbReference type="OrthoDB" id="3026777at2759"/>
<feature type="transmembrane region" description="Helical" evidence="6">
    <location>
        <begin position="523"/>
        <end position="545"/>
    </location>
</feature>
<dbReference type="Gene3D" id="1.20.1250.20">
    <property type="entry name" value="MFS general substrate transporter like domains"/>
    <property type="match status" value="1"/>
</dbReference>
<evidence type="ECO:0000313" key="8">
    <source>
        <dbReference type="Proteomes" id="UP000613580"/>
    </source>
</evidence>
<keyword evidence="2 6" id="KW-0812">Transmembrane</keyword>
<evidence type="ECO:0000256" key="3">
    <source>
        <dbReference type="ARBA" id="ARBA00022989"/>
    </source>
</evidence>
<accession>A0A8H6TLV3</accession>
<feature type="transmembrane region" description="Helical" evidence="6">
    <location>
        <begin position="480"/>
        <end position="503"/>
    </location>
</feature>
<evidence type="ECO:0000256" key="5">
    <source>
        <dbReference type="SAM" id="MobiDB-lite"/>
    </source>
</evidence>
<protein>
    <recommendedName>
        <fullName evidence="9">MFS general substrate transporter</fullName>
    </recommendedName>
</protein>
<comment type="subcellular location">
    <subcellularLocation>
        <location evidence="1">Membrane</location>
        <topology evidence="1">Multi-pass membrane protein</topology>
    </subcellularLocation>
</comment>
<feature type="transmembrane region" description="Helical" evidence="6">
    <location>
        <begin position="188"/>
        <end position="208"/>
    </location>
</feature>
<keyword evidence="8" id="KW-1185">Reference proteome</keyword>
<dbReference type="PANTHER" id="PTHR23507">
    <property type="entry name" value="ZGC:174356"/>
    <property type="match status" value="1"/>
</dbReference>
<feature type="transmembrane region" description="Helical" evidence="6">
    <location>
        <begin position="300"/>
        <end position="320"/>
    </location>
</feature>
<evidence type="ECO:0008006" key="9">
    <source>
        <dbReference type="Google" id="ProtNLM"/>
    </source>
</evidence>
<name>A0A8H6TLV3_MYCCL</name>
<dbReference type="GO" id="GO:0016020">
    <property type="term" value="C:membrane"/>
    <property type="evidence" value="ECO:0007669"/>
    <property type="project" value="UniProtKB-SubCell"/>
</dbReference>
<dbReference type="EMBL" id="JACAZE010000004">
    <property type="protein sequence ID" value="KAF7318055.1"/>
    <property type="molecule type" value="Genomic_DNA"/>
</dbReference>
<comment type="caution">
    <text evidence="7">The sequence shown here is derived from an EMBL/GenBank/DDBJ whole genome shotgun (WGS) entry which is preliminary data.</text>
</comment>
<feature type="region of interest" description="Disordered" evidence="5">
    <location>
        <begin position="632"/>
        <end position="698"/>
    </location>
</feature>
<organism evidence="7 8">
    <name type="scientific">Mycena chlorophos</name>
    <name type="common">Agaric fungus</name>
    <name type="synonym">Agaricus chlorophos</name>
    <dbReference type="NCBI Taxonomy" id="658473"/>
    <lineage>
        <taxon>Eukaryota</taxon>
        <taxon>Fungi</taxon>
        <taxon>Dikarya</taxon>
        <taxon>Basidiomycota</taxon>
        <taxon>Agaricomycotina</taxon>
        <taxon>Agaricomycetes</taxon>
        <taxon>Agaricomycetidae</taxon>
        <taxon>Agaricales</taxon>
        <taxon>Marasmiineae</taxon>
        <taxon>Mycenaceae</taxon>
        <taxon>Mycena</taxon>
    </lineage>
</organism>
<evidence type="ECO:0000256" key="6">
    <source>
        <dbReference type="SAM" id="Phobius"/>
    </source>
</evidence>
<sequence>MSSRQEDWSPDPEVVDALDSDEFVSIFPSRSRSVGHRAEPSETLDETAPLLGGNADAPPRRRKKPFYRARPLWLVPFAITAALVRGMTLAPRVEIFTKAACDQIHHTNALVAPQPAYNADTPLLFFDPMGMNDSNHTRDTPRSCKSDPAVTAGAARIQVTYAVTMGLLSALTTGWWGQFGDRYGRTKLLAFSTFGWLLTDVSFILAATPGSPLAAHARKLVLIAPVFEGFFGGWSTLQSTTSAYISDCTSSGSRASVFSRFSGVEFLGFAAGPIIGAWLISHPFPVFADPITPGGQSVTTVFWVAALGSLLNFVMAALILPESISKNKRRVQIAEAPLNEVVAEPLRAKGAVASFVDYYLSPLRTFLPVKIPVPGSTVRRKDWSLTLLMAAMFAYMLSAGLYQIKYLYGSHTYSWTPVQLSYYISFMGGGRAVFLLVVFPFVISTFKPKSASQTTVNGVKIKPKPTKEHLSKEMKFDLTLARASLCIDILANTAIMIVPAPSYTMHIADGGGGDAQFRSSQTLFVMASWIAAWGAGLIPSIRSLALTIMQTRALLEAGEGVEPAAVDIGKLFGSISMLQSIGQMILGPTLFGLIYSSTVATYPKAVFGTAIGILAVGLCATLLVRSPLTKLNTNRHQHNGGKKGKAVQRRRVSGSEHEEEEDRGRSRASKDLRRSSASSIGYRSVEAAAGPSSQGESN</sequence>
<dbReference type="AlphaFoldDB" id="A0A8H6TLV3"/>
<feature type="transmembrane region" description="Helical" evidence="6">
    <location>
        <begin position="580"/>
        <end position="599"/>
    </location>
</feature>
<feature type="transmembrane region" description="Helical" evidence="6">
    <location>
        <begin position="422"/>
        <end position="443"/>
    </location>
</feature>
<proteinExistence type="predicted"/>
<feature type="transmembrane region" description="Helical" evidence="6">
    <location>
        <begin position="71"/>
        <end position="90"/>
    </location>
</feature>
<feature type="transmembrane region" description="Helical" evidence="6">
    <location>
        <begin position="257"/>
        <end position="280"/>
    </location>
</feature>
<reference evidence="7" key="1">
    <citation type="submission" date="2020-05" db="EMBL/GenBank/DDBJ databases">
        <title>Mycena genomes resolve the evolution of fungal bioluminescence.</title>
        <authorList>
            <person name="Tsai I.J."/>
        </authorList>
    </citation>
    <scope>NUCLEOTIDE SEQUENCE</scope>
    <source>
        <strain evidence="7">110903Hualien_Pintung</strain>
    </source>
</reference>
<feature type="transmembrane region" description="Helical" evidence="6">
    <location>
        <begin position="383"/>
        <end position="402"/>
    </location>
</feature>
<dbReference type="Pfam" id="PF07690">
    <property type="entry name" value="MFS_1"/>
    <property type="match status" value="1"/>
</dbReference>
<dbReference type="Proteomes" id="UP000613580">
    <property type="component" value="Unassembled WGS sequence"/>
</dbReference>
<dbReference type="InterPro" id="IPR011701">
    <property type="entry name" value="MFS"/>
</dbReference>
<evidence type="ECO:0000256" key="1">
    <source>
        <dbReference type="ARBA" id="ARBA00004141"/>
    </source>
</evidence>
<evidence type="ECO:0000256" key="4">
    <source>
        <dbReference type="ARBA" id="ARBA00023136"/>
    </source>
</evidence>
<feature type="compositionally biased region" description="Basic residues" evidence="5">
    <location>
        <begin position="633"/>
        <end position="652"/>
    </location>
</feature>
<gene>
    <name evidence="7" type="ORF">HMN09_00313200</name>
</gene>
<dbReference type="PANTHER" id="PTHR23507:SF1">
    <property type="entry name" value="FI18259P1-RELATED"/>
    <property type="match status" value="1"/>
</dbReference>
<dbReference type="SUPFAM" id="SSF103473">
    <property type="entry name" value="MFS general substrate transporter"/>
    <property type="match status" value="1"/>
</dbReference>
<feature type="transmembrane region" description="Helical" evidence="6">
    <location>
        <begin position="155"/>
        <end position="176"/>
    </location>
</feature>
<dbReference type="GO" id="GO:0022857">
    <property type="term" value="F:transmembrane transporter activity"/>
    <property type="evidence" value="ECO:0007669"/>
    <property type="project" value="InterPro"/>
</dbReference>
<dbReference type="InterPro" id="IPR036259">
    <property type="entry name" value="MFS_trans_sf"/>
</dbReference>
<evidence type="ECO:0000313" key="7">
    <source>
        <dbReference type="EMBL" id="KAF7318055.1"/>
    </source>
</evidence>
<evidence type="ECO:0000256" key="2">
    <source>
        <dbReference type="ARBA" id="ARBA00022692"/>
    </source>
</evidence>
<keyword evidence="4 6" id="KW-0472">Membrane</keyword>
<feature type="region of interest" description="Disordered" evidence="5">
    <location>
        <begin position="30"/>
        <end position="62"/>
    </location>
</feature>
<feature type="compositionally biased region" description="Basic and acidic residues" evidence="5">
    <location>
        <begin position="662"/>
        <end position="674"/>
    </location>
</feature>
<feature type="transmembrane region" description="Helical" evidence="6">
    <location>
        <begin position="220"/>
        <end position="237"/>
    </location>
</feature>
<feature type="transmembrane region" description="Helical" evidence="6">
    <location>
        <begin position="605"/>
        <end position="624"/>
    </location>
</feature>